<name>A0A0F9SNC6_9ZZZZ</name>
<dbReference type="EMBL" id="LAZR01000401">
    <property type="protein sequence ID" value="KKN70530.1"/>
    <property type="molecule type" value="Genomic_DNA"/>
</dbReference>
<feature type="transmembrane region" description="Helical" evidence="1">
    <location>
        <begin position="41"/>
        <end position="62"/>
    </location>
</feature>
<protein>
    <submittedName>
        <fullName evidence="2">Uncharacterized protein</fullName>
    </submittedName>
</protein>
<proteinExistence type="predicted"/>
<gene>
    <name evidence="2" type="ORF">LCGC14_0429610</name>
</gene>
<evidence type="ECO:0000313" key="2">
    <source>
        <dbReference type="EMBL" id="KKN70530.1"/>
    </source>
</evidence>
<dbReference type="AlphaFoldDB" id="A0A0F9SNC6"/>
<keyword evidence="1" id="KW-0472">Membrane</keyword>
<keyword evidence="1" id="KW-1133">Transmembrane helix</keyword>
<reference evidence="2" key="1">
    <citation type="journal article" date="2015" name="Nature">
        <title>Complex archaea that bridge the gap between prokaryotes and eukaryotes.</title>
        <authorList>
            <person name="Spang A."/>
            <person name="Saw J.H."/>
            <person name="Jorgensen S.L."/>
            <person name="Zaremba-Niedzwiedzka K."/>
            <person name="Martijn J."/>
            <person name="Lind A.E."/>
            <person name="van Eijk R."/>
            <person name="Schleper C."/>
            <person name="Guy L."/>
            <person name="Ettema T.J."/>
        </authorList>
    </citation>
    <scope>NUCLEOTIDE SEQUENCE</scope>
</reference>
<organism evidence="2">
    <name type="scientific">marine sediment metagenome</name>
    <dbReference type="NCBI Taxonomy" id="412755"/>
    <lineage>
        <taxon>unclassified sequences</taxon>
        <taxon>metagenomes</taxon>
        <taxon>ecological metagenomes</taxon>
    </lineage>
</organism>
<sequence>MFKHLRTFTILAWVYVLVADLIPAGFVRFKTTLFWKGITDPFFWLVFEMMIAFPILLGIVAWGRLLE</sequence>
<evidence type="ECO:0000256" key="1">
    <source>
        <dbReference type="SAM" id="Phobius"/>
    </source>
</evidence>
<keyword evidence="1" id="KW-0812">Transmembrane</keyword>
<feature type="transmembrane region" description="Helical" evidence="1">
    <location>
        <begin position="7"/>
        <end position="29"/>
    </location>
</feature>
<comment type="caution">
    <text evidence="2">The sequence shown here is derived from an EMBL/GenBank/DDBJ whole genome shotgun (WGS) entry which is preliminary data.</text>
</comment>
<accession>A0A0F9SNC6</accession>